<dbReference type="InterPro" id="IPR003423">
    <property type="entry name" value="OMP_efflux"/>
</dbReference>
<keyword evidence="2" id="KW-0812">Transmembrane</keyword>
<sequence>MFRIVFVIFIAIFVSGCSFKPDIPIQKSPDFNASIASVNINDKWWEVFNSKTLNSLVESALTHNSDLNLALNSIESSRVALGLQELEYLPNVNISGSAIRQNNFPKAVDLNSHGVYSIGAMLNYEIDLWGRVRNSVGAAKSMYKSSIYDHESAKLSIASNVAYSYFLLLSLKAQESILQDTLKSYINSMEFRQNQLKAGSISKIVYYQAKSQVDSAKSQLAEITDLLSKANTALLILTGKNYEEILHNDINVDISLSSIVENANVDLPAGISSDILLKRPDVASSLEILKSTNFLIGVRKAEYFPQISLTGMFGYSSGEFDRLFVSNANTWNIGGSLIGPLIDFGRTSKRVELANLEQNASLIMYDKTVKEAFGEVRDALNNRENSLKKQDSLKELVDSQTKIYDLAETRFNSGYSDYLELLDAQRYLLNAKLSLVKSKQDVLNSMVGVYKAFGGGFELKDKEDINILNNKNN</sequence>
<keyword evidence="2" id="KW-0472">Membrane</keyword>
<evidence type="ECO:0000313" key="3">
    <source>
        <dbReference type="EMBL" id="SUX11122.1"/>
    </source>
</evidence>
<reference evidence="3 4" key="1">
    <citation type="submission" date="2018-06" db="EMBL/GenBank/DDBJ databases">
        <authorList>
            <consortium name="Pathogen Informatics"/>
            <person name="Doyle S."/>
        </authorList>
    </citation>
    <scope>NUCLEOTIDE SEQUENCE [LARGE SCALE GENOMIC DNA]</scope>
    <source>
        <strain evidence="3 4">NCTC12475</strain>
    </source>
</reference>
<dbReference type="NCBIfam" id="TIGR01845">
    <property type="entry name" value="outer_NodT"/>
    <property type="match status" value="1"/>
</dbReference>
<keyword evidence="2" id="KW-0564">Palmitate</keyword>
<comment type="similarity">
    <text evidence="1 2">Belongs to the outer membrane factor (OMF) (TC 1.B.17) family.</text>
</comment>
<dbReference type="GO" id="GO:0015562">
    <property type="term" value="F:efflux transmembrane transporter activity"/>
    <property type="evidence" value="ECO:0007669"/>
    <property type="project" value="InterPro"/>
</dbReference>
<dbReference type="GeneID" id="93089989"/>
<dbReference type="EMBL" id="UFVD01000001">
    <property type="protein sequence ID" value="SUX11122.1"/>
    <property type="molecule type" value="Genomic_DNA"/>
</dbReference>
<name>A0A381DK90_9BACT</name>
<dbReference type="AlphaFoldDB" id="A0A381DK90"/>
<dbReference type="PROSITE" id="PS51257">
    <property type="entry name" value="PROKAR_LIPOPROTEIN"/>
    <property type="match status" value="1"/>
</dbReference>
<dbReference type="SUPFAM" id="SSF56954">
    <property type="entry name" value="Outer membrane efflux proteins (OEP)"/>
    <property type="match status" value="1"/>
</dbReference>
<accession>A0A381DK90</accession>
<keyword evidence="4" id="KW-1185">Reference proteome</keyword>
<dbReference type="GO" id="GO:0005886">
    <property type="term" value="C:plasma membrane"/>
    <property type="evidence" value="ECO:0007669"/>
    <property type="project" value="UniProtKB-SubCell"/>
</dbReference>
<dbReference type="Gene3D" id="1.20.1600.10">
    <property type="entry name" value="Outer membrane efflux proteins (OEP)"/>
    <property type="match status" value="1"/>
</dbReference>
<dbReference type="PANTHER" id="PTHR30203:SF30">
    <property type="entry name" value="OUTER MEMBRANE PROTEIN-RELATED"/>
    <property type="match status" value="1"/>
</dbReference>
<dbReference type="Gene3D" id="2.20.200.10">
    <property type="entry name" value="Outer membrane efflux proteins (OEP)"/>
    <property type="match status" value="1"/>
</dbReference>
<dbReference type="RefSeq" id="WP_089181894.1">
    <property type="nucleotide sequence ID" value="NZ_CP043427.1"/>
</dbReference>
<dbReference type="InterPro" id="IPR010131">
    <property type="entry name" value="MdtP/NodT-like"/>
</dbReference>
<dbReference type="Proteomes" id="UP000254920">
    <property type="component" value="Unassembled WGS sequence"/>
</dbReference>
<dbReference type="STRING" id="32024.GCA_000788295_01635"/>
<organism evidence="3 4">
    <name type="scientific">Campylobacter sputorum subsp. sputorum</name>
    <dbReference type="NCBI Taxonomy" id="32024"/>
    <lineage>
        <taxon>Bacteria</taxon>
        <taxon>Pseudomonadati</taxon>
        <taxon>Campylobacterota</taxon>
        <taxon>Epsilonproteobacteria</taxon>
        <taxon>Campylobacterales</taxon>
        <taxon>Campylobacteraceae</taxon>
        <taxon>Campylobacter</taxon>
    </lineage>
</organism>
<keyword evidence="2" id="KW-1134">Transmembrane beta strand</keyword>
<protein>
    <submittedName>
        <fullName evidence="3">RND efflux system, outer membrane lipoprotein CmeC</fullName>
    </submittedName>
</protein>
<dbReference type="Pfam" id="PF02321">
    <property type="entry name" value="OEP"/>
    <property type="match status" value="2"/>
</dbReference>
<proteinExistence type="inferred from homology"/>
<dbReference type="OrthoDB" id="9783163at2"/>
<evidence type="ECO:0000256" key="1">
    <source>
        <dbReference type="ARBA" id="ARBA00007613"/>
    </source>
</evidence>
<comment type="subcellular location">
    <subcellularLocation>
        <location evidence="2">Cell membrane</location>
        <topology evidence="2">Lipid-anchor</topology>
    </subcellularLocation>
</comment>
<evidence type="ECO:0000256" key="2">
    <source>
        <dbReference type="RuleBase" id="RU362097"/>
    </source>
</evidence>
<gene>
    <name evidence="3" type="primary">oprM_2</name>
    <name evidence="3" type="ORF">NCTC12475_01337</name>
</gene>
<keyword evidence="2 3" id="KW-0449">Lipoprotein</keyword>
<dbReference type="PANTHER" id="PTHR30203">
    <property type="entry name" value="OUTER MEMBRANE CATION EFFLUX PROTEIN"/>
    <property type="match status" value="1"/>
</dbReference>
<evidence type="ECO:0000313" key="4">
    <source>
        <dbReference type="Proteomes" id="UP000254920"/>
    </source>
</evidence>